<dbReference type="Gene3D" id="3.40.50.1370">
    <property type="entry name" value="Aspartate/ornithine carbamoyltransferase"/>
    <property type="match status" value="2"/>
</dbReference>
<dbReference type="InterPro" id="IPR006132">
    <property type="entry name" value="Asp/Orn_carbamoyltranf_P-bd"/>
</dbReference>
<dbReference type="GO" id="GO:0004070">
    <property type="term" value="F:aspartate carbamoyltransferase activity"/>
    <property type="evidence" value="ECO:0007669"/>
    <property type="project" value="UniProtKB-UniRule"/>
</dbReference>
<keyword evidence="3 7" id="KW-0808">Transferase</keyword>
<keyword evidence="11" id="KW-1185">Reference proteome</keyword>
<evidence type="ECO:0000256" key="1">
    <source>
        <dbReference type="ARBA" id="ARBA00004852"/>
    </source>
</evidence>
<evidence type="ECO:0000313" key="10">
    <source>
        <dbReference type="EMBL" id="SKA74769.1"/>
    </source>
</evidence>
<accession>A0A1T4WCC4</accession>
<dbReference type="InterPro" id="IPR002082">
    <property type="entry name" value="Asp_carbamoyltransf"/>
</dbReference>
<dbReference type="GO" id="GO:0006207">
    <property type="term" value="P:'de novo' pyrimidine nucleobase biosynthetic process"/>
    <property type="evidence" value="ECO:0007669"/>
    <property type="project" value="InterPro"/>
</dbReference>
<evidence type="ECO:0000256" key="4">
    <source>
        <dbReference type="ARBA" id="ARBA00022975"/>
    </source>
</evidence>
<reference evidence="10 11" key="1">
    <citation type="submission" date="2017-02" db="EMBL/GenBank/DDBJ databases">
        <authorList>
            <person name="Peterson S.W."/>
        </authorList>
    </citation>
    <scope>NUCLEOTIDE SEQUENCE [LARGE SCALE GENOMIC DNA]</scope>
    <source>
        <strain evidence="10 11">DSM 18034</strain>
    </source>
</reference>
<evidence type="ECO:0000256" key="3">
    <source>
        <dbReference type="ARBA" id="ARBA00022679"/>
    </source>
</evidence>
<dbReference type="PRINTS" id="PR00101">
    <property type="entry name" value="ATCASE"/>
</dbReference>
<dbReference type="NCBIfam" id="TIGR00670">
    <property type="entry name" value="asp_carb_tr"/>
    <property type="match status" value="1"/>
</dbReference>
<keyword evidence="4 7" id="KW-0665">Pyrimidine biosynthesis</keyword>
<dbReference type="Pfam" id="PF02729">
    <property type="entry name" value="OTCace_N"/>
    <property type="match status" value="1"/>
</dbReference>
<organism evidence="10 11">
    <name type="scientific">Desulfobaculum bizertense DSM 18034</name>
    <dbReference type="NCBI Taxonomy" id="1121442"/>
    <lineage>
        <taxon>Bacteria</taxon>
        <taxon>Pseudomonadati</taxon>
        <taxon>Thermodesulfobacteriota</taxon>
        <taxon>Desulfovibrionia</taxon>
        <taxon>Desulfovibrionales</taxon>
        <taxon>Desulfovibrionaceae</taxon>
        <taxon>Desulfobaculum</taxon>
    </lineage>
</organism>
<dbReference type="PROSITE" id="PS00097">
    <property type="entry name" value="CARBAMOYLTRANSFERASE"/>
    <property type="match status" value="1"/>
</dbReference>
<feature type="binding site" evidence="7">
    <location>
        <position position="59"/>
    </location>
    <ligand>
        <name>carbamoyl phosphate</name>
        <dbReference type="ChEBI" id="CHEBI:58228"/>
    </ligand>
</feature>
<evidence type="ECO:0000259" key="9">
    <source>
        <dbReference type="Pfam" id="PF02729"/>
    </source>
</evidence>
<evidence type="ECO:0000256" key="7">
    <source>
        <dbReference type="HAMAP-Rule" id="MF_00001"/>
    </source>
</evidence>
<dbReference type="Proteomes" id="UP000189733">
    <property type="component" value="Unassembled WGS sequence"/>
</dbReference>
<evidence type="ECO:0000259" key="8">
    <source>
        <dbReference type="Pfam" id="PF00185"/>
    </source>
</evidence>
<dbReference type="InterPro" id="IPR006131">
    <property type="entry name" value="Asp_carbamoyltransf_Asp/Orn-bd"/>
</dbReference>
<feature type="binding site" evidence="7">
    <location>
        <position position="108"/>
    </location>
    <ligand>
        <name>carbamoyl phosphate</name>
        <dbReference type="ChEBI" id="CHEBI:58228"/>
    </ligand>
</feature>
<dbReference type="PANTHER" id="PTHR45753">
    <property type="entry name" value="ORNITHINE CARBAMOYLTRANSFERASE, MITOCHONDRIAL"/>
    <property type="match status" value="1"/>
</dbReference>
<evidence type="ECO:0000256" key="5">
    <source>
        <dbReference type="ARBA" id="ARBA00043884"/>
    </source>
</evidence>
<feature type="domain" description="Aspartate/ornithine carbamoyltransferase carbamoyl-P binding" evidence="9">
    <location>
        <begin position="6"/>
        <end position="148"/>
    </location>
</feature>
<name>A0A1T4WCC4_9BACT</name>
<dbReference type="GO" id="GO:0005829">
    <property type="term" value="C:cytosol"/>
    <property type="evidence" value="ECO:0007669"/>
    <property type="project" value="TreeGrafter"/>
</dbReference>
<comment type="function">
    <text evidence="5 7">Catalyzes the condensation of carbamoyl phosphate and aspartate to form carbamoyl aspartate and inorganic phosphate, the committed step in the de novo pyrimidine nucleotide biosynthesis pathway.</text>
</comment>
<feature type="domain" description="Aspartate/ornithine carbamoyltransferase Asp/Orn-binding" evidence="8">
    <location>
        <begin position="156"/>
        <end position="302"/>
    </location>
</feature>
<dbReference type="GO" id="GO:0044205">
    <property type="term" value="P:'de novo' UMP biosynthetic process"/>
    <property type="evidence" value="ECO:0007669"/>
    <property type="project" value="UniProtKB-UniRule"/>
</dbReference>
<dbReference type="SUPFAM" id="SSF53671">
    <property type="entry name" value="Aspartate/ornithine carbamoyltransferase"/>
    <property type="match status" value="1"/>
</dbReference>
<dbReference type="Pfam" id="PF00185">
    <property type="entry name" value="OTCace"/>
    <property type="match status" value="1"/>
</dbReference>
<protein>
    <recommendedName>
        <fullName evidence="7">Aspartate carbamoyltransferase</fullName>
        <ecNumber evidence="7">2.1.3.2</ecNumber>
    </recommendedName>
    <alternativeName>
        <fullName evidence="7">Aspartate transcarbamylase</fullName>
        <shortName evidence="7">ATCase</shortName>
    </alternativeName>
</protein>
<dbReference type="PRINTS" id="PR00100">
    <property type="entry name" value="AOTCASE"/>
</dbReference>
<feature type="binding site" evidence="7">
    <location>
        <position position="58"/>
    </location>
    <ligand>
        <name>carbamoyl phosphate</name>
        <dbReference type="ChEBI" id="CHEBI:58228"/>
    </ligand>
</feature>
<evidence type="ECO:0000256" key="2">
    <source>
        <dbReference type="ARBA" id="ARBA00008896"/>
    </source>
</evidence>
<comment type="subunit">
    <text evidence="7">Heterododecamer (2C3:3R2) of six catalytic PyrB chains organized as two trimers (C3), and six regulatory PyrI chains organized as three dimers (R2).</text>
</comment>
<dbReference type="InterPro" id="IPR006130">
    <property type="entry name" value="Asp/Orn_carbamoylTrfase"/>
</dbReference>
<feature type="binding site" evidence="7">
    <location>
        <position position="139"/>
    </location>
    <ligand>
        <name>carbamoyl phosphate</name>
        <dbReference type="ChEBI" id="CHEBI:58228"/>
    </ligand>
</feature>
<dbReference type="GO" id="GO:0016597">
    <property type="term" value="F:amino acid binding"/>
    <property type="evidence" value="ECO:0007669"/>
    <property type="project" value="InterPro"/>
</dbReference>
<comment type="similarity">
    <text evidence="2 7">Belongs to the aspartate/ornithine carbamoyltransferase superfamily. ATCase family.</text>
</comment>
<dbReference type="FunFam" id="3.40.50.1370:FF:000007">
    <property type="entry name" value="Aspartate carbamoyltransferase"/>
    <property type="match status" value="1"/>
</dbReference>
<feature type="binding site" evidence="7">
    <location>
        <position position="266"/>
    </location>
    <ligand>
        <name>carbamoyl phosphate</name>
        <dbReference type="ChEBI" id="CHEBI:58228"/>
    </ligand>
</feature>
<dbReference type="InterPro" id="IPR036901">
    <property type="entry name" value="Asp/Orn_carbamoylTrfase_sf"/>
</dbReference>
<dbReference type="RefSeq" id="WP_078685308.1">
    <property type="nucleotide sequence ID" value="NZ_FUYA01000006.1"/>
</dbReference>
<proteinExistence type="inferred from homology"/>
<feature type="binding site" evidence="7">
    <location>
        <position position="86"/>
    </location>
    <ligand>
        <name>L-aspartate</name>
        <dbReference type="ChEBI" id="CHEBI:29991"/>
    </ligand>
</feature>
<comment type="pathway">
    <text evidence="1 7">Pyrimidine metabolism; UMP biosynthesis via de novo pathway; (S)-dihydroorotate from bicarbonate: step 2/3.</text>
</comment>
<dbReference type="EMBL" id="FUYA01000006">
    <property type="protein sequence ID" value="SKA74769.1"/>
    <property type="molecule type" value="Genomic_DNA"/>
</dbReference>
<dbReference type="OrthoDB" id="9774690at2"/>
<dbReference type="EC" id="2.1.3.2" evidence="7"/>
<dbReference type="STRING" id="1121442.SAMN02745702_02031"/>
<evidence type="ECO:0000313" key="11">
    <source>
        <dbReference type="Proteomes" id="UP000189733"/>
    </source>
</evidence>
<feature type="binding site" evidence="7">
    <location>
        <position position="136"/>
    </location>
    <ligand>
        <name>carbamoyl phosphate</name>
        <dbReference type="ChEBI" id="CHEBI:58228"/>
    </ligand>
</feature>
<feature type="binding site" evidence="7">
    <location>
        <position position="265"/>
    </location>
    <ligand>
        <name>carbamoyl phosphate</name>
        <dbReference type="ChEBI" id="CHEBI:58228"/>
    </ligand>
</feature>
<evidence type="ECO:0000256" key="6">
    <source>
        <dbReference type="ARBA" id="ARBA00048859"/>
    </source>
</evidence>
<dbReference type="UniPathway" id="UPA00070">
    <property type="reaction ID" value="UER00116"/>
</dbReference>
<comment type="catalytic activity">
    <reaction evidence="6 7">
        <text>carbamoyl phosphate + L-aspartate = N-carbamoyl-L-aspartate + phosphate + H(+)</text>
        <dbReference type="Rhea" id="RHEA:20013"/>
        <dbReference type="ChEBI" id="CHEBI:15378"/>
        <dbReference type="ChEBI" id="CHEBI:29991"/>
        <dbReference type="ChEBI" id="CHEBI:32814"/>
        <dbReference type="ChEBI" id="CHEBI:43474"/>
        <dbReference type="ChEBI" id="CHEBI:58228"/>
        <dbReference type="EC" id="2.1.3.2"/>
    </reaction>
</comment>
<dbReference type="AlphaFoldDB" id="A0A1T4WCC4"/>
<gene>
    <name evidence="7" type="primary">pyrB</name>
    <name evidence="10" type="ORF">SAMN02745702_02031</name>
</gene>
<dbReference type="HAMAP" id="MF_00001">
    <property type="entry name" value="Asp_carb_tr"/>
    <property type="match status" value="1"/>
</dbReference>
<dbReference type="PANTHER" id="PTHR45753:SF6">
    <property type="entry name" value="ASPARTATE CARBAMOYLTRANSFERASE"/>
    <property type="match status" value="1"/>
</dbReference>
<dbReference type="NCBIfam" id="NF002032">
    <property type="entry name" value="PRK00856.1"/>
    <property type="match status" value="1"/>
</dbReference>
<dbReference type="GO" id="GO:0006520">
    <property type="term" value="P:amino acid metabolic process"/>
    <property type="evidence" value="ECO:0007669"/>
    <property type="project" value="InterPro"/>
</dbReference>
<feature type="binding site" evidence="7">
    <location>
        <position position="224"/>
    </location>
    <ligand>
        <name>L-aspartate</name>
        <dbReference type="ChEBI" id="CHEBI:29991"/>
    </ligand>
</feature>
<feature type="binding site" evidence="7">
    <location>
        <position position="170"/>
    </location>
    <ligand>
        <name>L-aspartate</name>
        <dbReference type="ChEBI" id="CHEBI:29991"/>
    </ligand>
</feature>
<sequence>MKWPYKDLLDVDLLTREEVQRIFQTADSFMEINNRSVKKVPTLKGRSVVLFFVEPSTRTKTSFDMAAKRLSADTFSLAKGSSSLTKGETLKDTVQTLQSMKIDAVVIRDPRDGAAKFAAERLNCAVLNAGDGRHAHPTQALLDAYTLRKVWNGEFEGKTLLILGDIAHSRVARSNVHLLTKLGVKVRLCGPRTLLPPRLDSWPVEVFHDVNEAVKGVDAVTTLRLQLERMQDGLLPSLDEYSKLFGIGVKHLELMNPGAKILHPGPINRGVELSSELADHDASIILDQVTSGVAIRMAMLFLLITRND</sequence>